<gene>
    <name evidence="1" type="ORF">B0O44_10744</name>
</gene>
<evidence type="ECO:0000313" key="2">
    <source>
        <dbReference type="Proteomes" id="UP000248198"/>
    </source>
</evidence>
<keyword evidence="2" id="KW-1185">Reference proteome</keyword>
<dbReference type="OrthoDB" id="9153118at2"/>
<sequence length="348" mass="40887">MNNIDFTQVEIEKIITHQIGNKLRDEKYSLSNEESLLASDTKNYLLKYFLSLLKTEELYKFTHAVNIEMNEVFTLAKQIFSDPNSFISNSQSIAKLLYEQSMHPKIKEGQLNISLFDNIIIEDEVVNVLGIFKSETPSPFIQMKKQRSNYNIVHEIGFDLKSMDKGCLIFNTTAETGYKILIIDNASKSNEAQYWKDEFLNVSIIKDEYHQTNQFLGIAKQFVTKQLDEDFELSKADKIDFLNRSVDYFKKNETFNKEEFEEEVFGDNNVIESFRKFDQTYRQENEVELADSFPISSQAVKKQSRVFKSVLKLDRNFDIYIHGNKDLIEKGVEKDGRKYYKIYYEEEK</sequence>
<dbReference type="AlphaFoldDB" id="A0A318UCB2"/>
<dbReference type="InterPro" id="IPR007358">
    <property type="entry name" value="Nucleoid_associated_NdpA"/>
</dbReference>
<dbReference type="RefSeq" id="WP_054281001.1">
    <property type="nucleotide sequence ID" value="NZ_QKLU01000007.1"/>
</dbReference>
<comment type="caution">
    <text evidence="1">The sequence shown here is derived from an EMBL/GenBank/DDBJ whole genome shotgun (WGS) entry which is preliminary data.</text>
</comment>
<evidence type="ECO:0000313" key="1">
    <source>
        <dbReference type="EMBL" id="PYF71429.1"/>
    </source>
</evidence>
<dbReference type="EMBL" id="QKLU01000007">
    <property type="protein sequence ID" value="PYF71429.1"/>
    <property type="molecule type" value="Genomic_DNA"/>
</dbReference>
<organism evidence="1 2">
    <name type="scientific">Pedobacter nutrimenti</name>
    <dbReference type="NCBI Taxonomy" id="1241337"/>
    <lineage>
        <taxon>Bacteria</taxon>
        <taxon>Pseudomonadati</taxon>
        <taxon>Bacteroidota</taxon>
        <taxon>Sphingobacteriia</taxon>
        <taxon>Sphingobacteriales</taxon>
        <taxon>Sphingobacteriaceae</taxon>
        <taxon>Pedobacter</taxon>
    </lineage>
</organism>
<name>A0A318UCB2_9SPHI</name>
<dbReference type="Pfam" id="PF04245">
    <property type="entry name" value="NA37"/>
    <property type="match status" value="1"/>
</dbReference>
<proteinExistence type="predicted"/>
<reference evidence="1 2" key="1">
    <citation type="submission" date="2018-06" db="EMBL/GenBank/DDBJ databases">
        <title>Genomic Encyclopedia of Archaeal and Bacterial Type Strains, Phase II (KMG-II): from individual species to whole genera.</title>
        <authorList>
            <person name="Goeker M."/>
        </authorList>
    </citation>
    <scope>NUCLEOTIDE SEQUENCE [LARGE SCALE GENOMIC DNA]</scope>
    <source>
        <strain evidence="1 2">DSM 27372</strain>
    </source>
</reference>
<protein>
    <submittedName>
        <fullName evidence="1">Nucleoid associated protein NdpA</fullName>
    </submittedName>
</protein>
<dbReference type="GO" id="GO:0009295">
    <property type="term" value="C:nucleoid"/>
    <property type="evidence" value="ECO:0007669"/>
    <property type="project" value="InterPro"/>
</dbReference>
<dbReference type="Proteomes" id="UP000248198">
    <property type="component" value="Unassembled WGS sequence"/>
</dbReference>
<accession>A0A318UCB2</accession>